<evidence type="ECO:0000256" key="3">
    <source>
        <dbReference type="ARBA" id="ARBA00022475"/>
    </source>
</evidence>
<dbReference type="Pfam" id="PF13490">
    <property type="entry name" value="zf-HC2"/>
    <property type="match status" value="1"/>
</dbReference>
<evidence type="ECO:0000256" key="4">
    <source>
        <dbReference type="ARBA" id="ARBA00022692"/>
    </source>
</evidence>
<evidence type="ECO:0000256" key="1">
    <source>
        <dbReference type="ARBA" id="ARBA00004167"/>
    </source>
</evidence>
<organism evidence="13 14">
    <name type="scientific">Paractinoplanes toevensis</name>
    <dbReference type="NCBI Taxonomy" id="571911"/>
    <lineage>
        <taxon>Bacteria</taxon>
        <taxon>Bacillati</taxon>
        <taxon>Actinomycetota</taxon>
        <taxon>Actinomycetes</taxon>
        <taxon>Micromonosporales</taxon>
        <taxon>Micromonosporaceae</taxon>
        <taxon>Paractinoplanes</taxon>
    </lineage>
</organism>
<keyword evidence="6" id="KW-0805">Transcription regulation</keyword>
<evidence type="ECO:0000313" key="14">
    <source>
        <dbReference type="Proteomes" id="UP000677082"/>
    </source>
</evidence>
<evidence type="ECO:0000256" key="2">
    <source>
        <dbReference type="ARBA" id="ARBA00004236"/>
    </source>
</evidence>
<evidence type="ECO:0000259" key="12">
    <source>
        <dbReference type="Pfam" id="PF13490"/>
    </source>
</evidence>
<dbReference type="GO" id="GO:0016989">
    <property type="term" value="F:sigma factor antagonist activity"/>
    <property type="evidence" value="ECO:0007669"/>
    <property type="project" value="TreeGrafter"/>
</dbReference>
<dbReference type="EMBL" id="BOQN01000060">
    <property type="protein sequence ID" value="GIM92859.1"/>
    <property type="molecule type" value="Genomic_DNA"/>
</dbReference>
<evidence type="ECO:0000256" key="7">
    <source>
        <dbReference type="ARBA" id="ARBA00023136"/>
    </source>
</evidence>
<comment type="caution">
    <text evidence="13">The sequence shown here is derived from an EMBL/GenBank/DDBJ whole genome shotgun (WGS) entry which is preliminary data.</text>
</comment>
<dbReference type="InterPro" id="IPR041916">
    <property type="entry name" value="Anti_sigma_zinc_sf"/>
</dbReference>
<evidence type="ECO:0000256" key="6">
    <source>
        <dbReference type="ARBA" id="ARBA00023015"/>
    </source>
</evidence>
<dbReference type="PANTHER" id="PTHR37461:SF1">
    <property type="entry name" value="ANTI-SIGMA-K FACTOR RSKA"/>
    <property type="match status" value="1"/>
</dbReference>
<keyword evidence="5" id="KW-1133">Transmembrane helix</keyword>
<gene>
    <name evidence="13" type="ORF">Ato02nite_046520</name>
</gene>
<dbReference type="Proteomes" id="UP000677082">
    <property type="component" value="Unassembled WGS sequence"/>
</dbReference>
<keyword evidence="3" id="KW-1003">Cell membrane</keyword>
<reference evidence="13 14" key="1">
    <citation type="submission" date="2021-03" db="EMBL/GenBank/DDBJ databases">
        <title>Whole genome shotgun sequence of Actinoplanes toevensis NBRC 105298.</title>
        <authorList>
            <person name="Komaki H."/>
            <person name="Tamura T."/>
        </authorList>
    </citation>
    <scope>NUCLEOTIDE SEQUENCE [LARGE SCALE GENOMIC DNA]</scope>
    <source>
        <strain evidence="13 14">NBRC 105298</strain>
    </source>
</reference>
<evidence type="ECO:0000256" key="10">
    <source>
        <dbReference type="ARBA" id="ARBA00030803"/>
    </source>
</evidence>
<evidence type="ECO:0000256" key="8">
    <source>
        <dbReference type="ARBA" id="ARBA00023163"/>
    </source>
</evidence>
<dbReference type="GO" id="GO:0005886">
    <property type="term" value="C:plasma membrane"/>
    <property type="evidence" value="ECO:0007669"/>
    <property type="project" value="UniProtKB-SubCell"/>
</dbReference>
<accession>A0A919TBC1</accession>
<evidence type="ECO:0000313" key="13">
    <source>
        <dbReference type="EMBL" id="GIM92859.1"/>
    </source>
</evidence>
<dbReference type="RefSeq" id="WP_213008705.1">
    <property type="nucleotide sequence ID" value="NZ_BOQN01000060.1"/>
</dbReference>
<keyword evidence="7" id="KW-0472">Membrane</keyword>
<keyword evidence="14" id="KW-1185">Reference proteome</keyword>
<dbReference type="InterPro" id="IPR018764">
    <property type="entry name" value="RskA_C"/>
</dbReference>
<dbReference type="PANTHER" id="PTHR37461">
    <property type="entry name" value="ANTI-SIGMA-K FACTOR RSKA"/>
    <property type="match status" value="1"/>
</dbReference>
<feature type="domain" description="Anti-sigma K factor RskA C-terminal" evidence="11">
    <location>
        <begin position="95"/>
        <end position="233"/>
    </location>
</feature>
<protein>
    <recommendedName>
        <fullName evidence="10">Regulator of SigK</fullName>
    </recommendedName>
    <alternativeName>
        <fullName evidence="9">Sigma-K anti-sigma factor RskA</fullName>
    </alternativeName>
</protein>
<name>A0A919TBC1_9ACTN</name>
<dbReference type="AlphaFoldDB" id="A0A919TBC1"/>
<evidence type="ECO:0000256" key="9">
    <source>
        <dbReference type="ARBA" id="ARBA00029829"/>
    </source>
</evidence>
<dbReference type="Gene3D" id="1.10.10.1320">
    <property type="entry name" value="Anti-sigma factor, zinc-finger domain"/>
    <property type="match status" value="1"/>
</dbReference>
<dbReference type="Pfam" id="PF10099">
    <property type="entry name" value="RskA_C"/>
    <property type="match status" value="1"/>
</dbReference>
<evidence type="ECO:0000259" key="11">
    <source>
        <dbReference type="Pfam" id="PF10099"/>
    </source>
</evidence>
<keyword evidence="4" id="KW-0812">Transmembrane</keyword>
<sequence>MSAEIHALLGAYVLDAVDDIERAAFERHLRECPECRAETDELRMAAARLADGTWSVPPPRLRENVLASIAATRQLPPAPASAPARPATSRWRRVTAVAAAVVAVGASVAVVQEQRVRGEHADAVAARAAEARIQALLAAPDLTVREQTLTSGGRVTVAMSRLHNAGVIVLAADAAPAGGRVYQLWTVRDGNPASAGVLVPGQSAIVQIVDGMPGASDVGVTVEPPKGSLQPTTSMIADLKLT</sequence>
<feature type="domain" description="Putative zinc-finger" evidence="12">
    <location>
        <begin position="4"/>
        <end position="36"/>
    </location>
</feature>
<proteinExistence type="predicted"/>
<dbReference type="InterPro" id="IPR051474">
    <property type="entry name" value="Anti-sigma-K/W_factor"/>
</dbReference>
<evidence type="ECO:0000256" key="5">
    <source>
        <dbReference type="ARBA" id="ARBA00022989"/>
    </source>
</evidence>
<dbReference type="GO" id="GO:0006417">
    <property type="term" value="P:regulation of translation"/>
    <property type="evidence" value="ECO:0007669"/>
    <property type="project" value="TreeGrafter"/>
</dbReference>
<comment type="subcellular location">
    <subcellularLocation>
        <location evidence="2">Cell membrane</location>
    </subcellularLocation>
    <subcellularLocation>
        <location evidence="1">Membrane</location>
        <topology evidence="1">Single-pass membrane protein</topology>
    </subcellularLocation>
</comment>
<keyword evidence="8" id="KW-0804">Transcription</keyword>
<dbReference type="InterPro" id="IPR027383">
    <property type="entry name" value="Znf_put"/>
</dbReference>